<proteinExistence type="predicted"/>
<dbReference type="AlphaFoldDB" id="A0A7S4RKI0"/>
<accession>A0A7S4RKI0</accession>
<gene>
    <name evidence="2" type="ORF">AMON00008_LOCUS36703</name>
</gene>
<dbReference type="EMBL" id="HBNR01052335">
    <property type="protein sequence ID" value="CAE4617111.1"/>
    <property type="molecule type" value="Transcribed_RNA"/>
</dbReference>
<dbReference type="PANTHER" id="PTHR48125">
    <property type="entry name" value="LP07818P1"/>
    <property type="match status" value="1"/>
</dbReference>
<feature type="compositionally biased region" description="Low complexity" evidence="1">
    <location>
        <begin position="781"/>
        <end position="804"/>
    </location>
</feature>
<feature type="compositionally biased region" description="Pro residues" evidence="1">
    <location>
        <begin position="192"/>
        <end position="205"/>
    </location>
</feature>
<dbReference type="PANTHER" id="PTHR48125:SF12">
    <property type="entry name" value="AT HOOK TRANSCRIPTION FACTOR FAMILY-RELATED"/>
    <property type="match status" value="1"/>
</dbReference>
<name>A0A7S4RKI0_9DINO</name>
<evidence type="ECO:0000313" key="2">
    <source>
        <dbReference type="EMBL" id="CAE4617111.1"/>
    </source>
</evidence>
<evidence type="ECO:0000256" key="1">
    <source>
        <dbReference type="SAM" id="MobiDB-lite"/>
    </source>
</evidence>
<feature type="region of interest" description="Disordered" evidence="1">
    <location>
        <begin position="149"/>
        <end position="177"/>
    </location>
</feature>
<protein>
    <submittedName>
        <fullName evidence="2">Uncharacterized protein</fullName>
    </submittedName>
</protein>
<feature type="region of interest" description="Disordered" evidence="1">
    <location>
        <begin position="781"/>
        <end position="863"/>
    </location>
</feature>
<feature type="region of interest" description="Disordered" evidence="1">
    <location>
        <begin position="192"/>
        <end position="214"/>
    </location>
</feature>
<organism evidence="2">
    <name type="scientific">Alexandrium monilatum</name>
    <dbReference type="NCBI Taxonomy" id="311494"/>
    <lineage>
        <taxon>Eukaryota</taxon>
        <taxon>Sar</taxon>
        <taxon>Alveolata</taxon>
        <taxon>Dinophyceae</taxon>
        <taxon>Gonyaulacales</taxon>
        <taxon>Pyrocystaceae</taxon>
        <taxon>Alexandrium</taxon>
    </lineage>
</organism>
<reference evidence="2" key="1">
    <citation type="submission" date="2021-01" db="EMBL/GenBank/DDBJ databases">
        <authorList>
            <person name="Corre E."/>
            <person name="Pelletier E."/>
            <person name="Niang G."/>
            <person name="Scheremetjew M."/>
            <person name="Finn R."/>
            <person name="Kale V."/>
            <person name="Holt S."/>
            <person name="Cochrane G."/>
            <person name="Meng A."/>
            <person name="Brown T."/>
            <person name="Cohen L."/>
        </authorList>
    </citation>
    <scope>NUCLEOTIDE SEQUENCE</scope>
    <source>
        <strain evidence="2">CCMP3105</strain>
    </source>
</reference>
<sequence>MKAVRSRIDAKAYVCAPHFWADLRESLSAVERGRDERSAKSKAQQVLKQVARLEVRFWAKESTGMLRELDPESRLERMRDWVLTFDASESGDQSSGPAVLYQVLNDVSLQKDFEPSQRDSLLAAVRESLHKFPVEMQAVLERVGTLQGGGGPQVLSDWRRRNQPTSQEQAVPGGSTRLTFVPAPRATVLPALPGPTPPAAAPLGPPGGEAAPAAPVAMSAGAGLEAAVSTLKPPEEEAAEEEEVAPAHEPFDMASVDPAALERARRAVLAVLEANGGECQRHHVRTLLRQAGLEGMPISGLGTSVFFSATEVFCRRPGAPPAAPAAPARSPVPEELRRQMALLVQEAGGRLALSQMMEALQWHPHSIRHSMHGNLRKAVTQVPELFFEPKRVFSAGQARRYITALGDVEEEPPEQPADAATASAVPYIADPFAELLATIQAWLEREEGVLSQDSVLPLVKAMGFKLRSVIAALSRSVFWCHPEAECEILLRTPAGAAQHPRPLPKVYLHEQVHQKLLAHIRSMGSKAKYDKLAGALGWNARSELRKAYGTLRVVLAGLREVFFDPARIYLKRALDGLVEWPVNREGRLGPAQAEEAPPLQHWTPAADDPRAACDPAWLGVRRQVLGALMHRGGACEAEVLRPLLQPLEGVELEALLEPGSSHDLSELLLWPRDIVYCRRPEAVVEAMVDAPVTREARLALADVVRRQGPLRVEELRAALEANGTADAEALLAALPQVPELLFAPGVVLLRRVAEATAILVREDEPPPAGAAEAVPALPASEAAVEAAKTPAEPEAAAPAPASTPQFFSFSEFSPAPQGSPAAEGDGEPTEPAGGVAEQRDVQPPAKRPRLVEAEAQSTSAWTQEVPPWATAGAAVTLREGGQEGVVLRARGSTCTIRLLNGDGAGEERELATPALLPVSPRVGADVRVVAGERCGCQGKLVGLAGADGVVQIAGMSYETLPMGQLAVLAS</sequence>